<dbReference type="GO" id="GO:0043138">
    <property type="term" value="F:3'-5' DNA helicase activity"/>
    <property type="evidence" value="ECO:0007669"/>
    <property type="project" value="UniProtKB-EC"/>
</dbReference>
<dbReference type="GO" id="GO:0005829">
    <property type="term" value="C:cytosol"/>
    <property type="evidence" value="ECO:0007669"/>
    <property type="project" value="TreeGrafter"/>
</dbReference>
<dbReference type="GO" id="GO:0000725">
    <property type="term" value="P:recombinational repair"/>
    <property type="evidence" value="ECO:0007669"/>
    <property type="project" value="TreeGrafter"/>
</dbReference>
<organism evidence="18 19">
    <name type="scientific">candidate division WOR-3 bacterium JGI_Cruoil_03_51_56</name>
    <dbReference type="NCBI Taxonomy" id="1973747"/>
    <lineage>
        <taxon>Bacteria</taxon>
        <taxon>Bacteria division WOR-3</taxon>
    </lineage>
</organism>
<keyword evidence="6" id="KW-0269">Exonuclease</keyword>
<keyword evidence="1" id="KW-0540">Nuclease</keyword>
<keyword evidence="10" id="KW-0413">Isomerase</keyword>
<dbReference type="InterPro" id="IPR011604">
    <property type="entry name" value="PDDEXK-like_dom_sf"/>
</dbReference>
<dbReference type="AlphaFoldDB" id="A0A235BRB2"/>
<evidence type="ECO:0000259" key="16">
    <source>
        <dbReference type="PROSITE" id="PS51198"/>
    </source>
</evidence>
<name>A0A235BRB2_UNCW3</name>
<dbReference type="PANTHER" id="PTHR11070:SF67">
    <property type="entry name" value="DNA 3'-5' HELICASE"/>
    <property type="match status" value="1"/>
</dbReference>
<dbReference type="InterPro" id="IPR000212">
    <property type="entry name" value="DNA_helicase_UvrD/REP"/>
</dbReference>
<feature type="compositionally biased region" description="Polar residues" evidence="15">
    <location>
        <begin position="9"/>
        <end position="20"/>
    </location>
</feature>
<feature type="domain" description="UvrD-like helicase C-terminal" evidence="17">
    <location>
        <begin position="472"/>
        <end position="755"/>
    </location>
</feature>
<evidence type="ECO:0000256" key="6">
    <source>
        <dbReference type="ARBA" id="ARBA00022839"/>
    </source>
</evidence>
<evidence type="ECO:0000256" key="12">
    <source>
        <dbReference type="ARBA" id="ARBA00034808"/>
    </source>
</evidence>
<feature type="binding site" evidence="14">
    <location>
        <begin position="60"/>
        <end position="67"/>
    </location>
    <ligand>
        <name>ATP</name>
        <dbReference type="ChEBI" id="CHEBI:30616"/>
    </ligand>
</feature>
<accession>A0A235BRB2</accession>
<dbReference type="EC" id="5.6.2.4" evidence="12"/>
<evidence type="ECO:0000313" key="18">
    <source>
        <dbReference type="EMBL" id="OYD14764.1"/>
    </source>
</evidence>
<dbReference type="Gene3D" id="3.90.320.10">
    <property type="match status" value="1"/>
</dbReference>
<dbReference type="InterPro" id="IPR014017">
    <property type="entry name" value="DNA_helicase_UvrD-like_C"/>
</dbReference>
<dbReference type="SUPFAM" id="SSF52540">
    <property type="entry name" value="P-loop containing nucleoside triphosphate hydrolases"/>
    <property type="match status" value="1"/>
</dbReference>
<evidence type="ECO:0000256" key="10">
    <source>
        <dbReference type="ARBA" id="ARBA00023235"/>
    </source>
</evidence>
<keyword evidence="2 14" id="KW-0547">Nucleotide-binding</keyword>
<feature type="domain" description="UvrD-like helicase ATP-binding" evidence="16">
    <location>
        <begin position="39"/>
        <end position="460"/>
    </location>
</feature>
<evidence type="ECO:0000256" key="15">
    <source>
        <dbReference type="SAM" id="MobiDB-lite"/>
    </source>
</evidence>
<dbReference type="InterPro" id="IPR027417">
    <property type="entry name" value="P-loop_NTPase"/>
</dbReference>
<evidence type="ECO:0000256" key="5">
    <source>
        <dbReference type="ARBA" id="ARBA00022806"/>
    </source>
</evidence>
<sequence>MPRLRMPAKSQQQSGLAVSQPMMSTTRFAATANSNTCAAGKKNPMAETLPKNITSKVVLAPAGSGKTEKLSDRYIELLKAGVKPERILTITFTRKAAAEMKERILKRLQEKNPKLHAEIRNNILKLRIMTIDSFCLALVRRFAPDLGLDPRIEVIEDPSDIWNRAKYDTLMQIAEKEAGSKDYETLMELVSGRRAQGWPSLAKEYDYYFANNTSIIRGRLAPIHEEQVQILANELRNQPLGPKRIPNYSDLFPSEWTMATYNHIANLLEQHRLTYLTKKSAPRKPKGKEELGTWCARMADYRARILTVRDYNAFLRKFGLFKERFLTAYRRAKKQAGLVDFRDLEFDALSLLTENDDWQNILRAFDEHTDHLLVDEFQDTSFLQWAIVNKLTEEWRAGAGAKTDLGINPTIFLVGDDKQSIYFFRGAKVEVFARARNELKTWLRQGQLEEESPKDNFRSLDAIIDFNNTLFPQLMGAKGDDPAWRTRYIPFERRRKNDNPGIVEILLSPTNARMAERRTDEAKFIARRIRSLEGSFTIYDTNPDYTETGRTCQFSDIAILLRQRTHLHHYEEALRNADVPFIVVGGIGFWSEPEVGHVLALLRFLVDPADDLSLYATLRGPLFNVPEQELFFTNQQDGQSFLDRVRQQAEKSKTLKQPVRRLENWLSQVYHQPLTHILETALEHTHAWSTFWEPQCRANIRKLLQLVEDAELNGDHPLRIIGSLGKENQTPESKAAVPTEGRNAVQIMTIHGAKGLQFPVVFLPGLDLPRSGKRNNPETIIEERNENEVWVSHITDKATRALNEFHREYLEKEREEHKRLLYVACTRPRDALFLTGTWIPRRKDTWLEWLEHYLGLKQKDSAFSLGIDITGINVRTPEQIPALTARTAPAPKKRPKAIYTDRIEPEPAPHIESVTRNVRLDYHRYSDDLIGRGEIIHRLLEQISNGLSPEPKTLKPQLLRLLRLHGLARADTDKHVKHILKQIQGLKNNPEIWQIIAPRPDARAELPIMFSDSSTVWSGRIDRIIETENEIRIYDYKTFPVREQEIQTLASEYHQAQLCHYAAAIGNMKPGKEVSTYLIFTALPKIIPTGQSGQKLATRRT</sequence>
<dbReference type="Pfam" id="PF12705">
    <property type="entry name" value="PDDEXK_1"/>
    <property type="match status" value="1"/>
</dbReference>
<keyword evidence="3" id="KW-0227">DNA damage</keyword>
<dbReference type="PANTHER" id="PTHR11070">
    <property type="entry name" value="UVRD / RECB / PCRA DNA HELICASE FAMILY MEMBER"/>
    <property type="match status" value="1"/>
</dbReference>
<evidence type="ECO:0000256" key="3">
    <source>
        <dbReference type="ARBA" id="ARBA00022763"/>
    </source>
</evidence>
<dbReference type="EMBL" id="NOZP01000137">
    <property type="protein sequence ID" value="OYD14764.1"/>
    <property type="molecule type" value="Genomic_DNA"/>
</dbReference>
<dbReference type="GO" id="GO:0004527">
    <property type="term" value="F:exonuclease activity"/>
    <property type="evidence" value="ECO:0007669"/>
    <property type="project" value="UniProtKB-KW"/>
</dbReference>
<dbReference type="Pfam" id="PF13361">
    <property type="entry name" value="UvrD_C"/>
    <property type="match status" value="1"/>
</dbReference>
<dbReference type="InterPro" id="IPR014016">
    <property type="entry name" value="UvrD-like_ATP-bd"/>
</dbReference>
<dbReference type="InterPro" id="IPR011335">
    <property type="entry name" value="Restrct_endonuc-II-like"/>
</dbReference>
<gene>
    <name evidence="18" type="ORF">CH330_07590</name>
</gene>
<comment type="caution">
    <text evidence="18">The sequence shown here is derived from an EMBL/GenBank/DDBJ whole genome shotgun (WGS) entry which is preliminary data.</text>
</comment>
<reference evidence="18 19" key="1">
    <citation type="submission" date="2017-07" db="EMBL/GenBank/DDBJ databases">
        <title>Recovery of genomes from metagenomes via a dereplication, aggregation, and scoring strategy.</title>
        <authorList>
            <person name="Sieber C.M."/>
            <person name="Probst A.J."/>
            <person name="Sharrar A."/>
            <person name="Thomas B.C."/>
            <person name="Hess M."/>
            <person name="Tringe S.G."/>
            <person name="Banfield J.F."/>
        </authorList>
    </citation>
    <scope>NUCLEOTIDE SEQUENCE [LARGE SCALE GENOMIC DNA]</scope>
    <source>
        <strain evidence="18">JGI_Cruoil_03_51_56</strain>
    </source>
</reference>
<evidence type="ECO:0000259" key="17">
    <source>
        <dbReference type="PROSITE" id="PS51217"/>
    </source>
</evidence>
<keyword evidence="7 14" id="KW-0067">ATP-binding</keyword>
<dbReference type="InterPro" id="IPR038726">
    <property type="entry name" value="PDDEXK_AddAB-type"/>
</dbReference>
<keyword evidence="8" id="KW-0238">DNA-binding</keyword>
<comment type="catalytic activity">
    <reaction evidence="11">
        <text>Couples ATP hydrolysis with the unwinding of duplex DNA by translocating in the 3'-5' direction.</text>
        <dbReference type="EC" id="5.6.2.4"/>
    </reaction>
</comment>
<evidence type="ECO:0000256" key="2">
    <source>
        <dbReference type="ARBA" id="ARBA00022741"/>
    </source>
</evidence>
<dbReference type="PROSITE" id="PS51217">
    <property type="entry name" value="UVRD_HELICASE_CTER"/>
    <property type="match status" value="1"/>
</dbReference>
<keyword evidence="9" id="KW-0234">DNA repair</keyword>
<comment type="catalytic activity">
    <reaction evidence="13">
        <text>ATP + H2O = ADP + phosphate + H(+)</text>
        <dbReference type="Rhea" id="RHEA:13065"/>
        <dbReference type="ChEBI" id="CHEBI:15377"/>
        <dbReference type="ChEBI" id="CHEBI:15378"/>
        <dbReference type="ChEBI" id="CHEBI:30616"/>
        <dbReference type="ChEBI" id="CHEBI:43474"/>
        <dbReference type="ChEBI" id="CHEBI:456216"/>
        <dbReference type="EC" id="5.6.2.4"/>
    </reaction>
</comment>
<evidence type="ECO:0000256" key="11">
    <source>
        <dbReference type="ARBA" id="ARBA00034617"/>
    </source>
</evidence>
<evidence type="ECO:0000313" key="19">
    <source>
        <dbReference type="Proteomes" id="UP000215559"/>
    </source>
</evidence>
<evidence type="ECO:0000256" key="13">
    <source>
        <dbReference type="ARBA" id="ARBA00048988"/>
    </source>
</evidence>
<proteinExistence type="predicted"/>
<dbReference type="Proteomes" id="UP000215559">
    <property type="component" value="Unassembled WGS sequence"/>
</dbReference>
<evidence type="ECO:0000256" key="8">
    <source>
        <dbReference type="ARBA" id="ARBA00023125"/>
    </source>
</evidence>
<dbReference type="GO" id="GO:0003677">
    <property type="term" value="F:DNA binding"/>
    <property type="evidence" value="ECO:0007669"/>
    <property type="project" value="UniProtKB-KW"/>
</dbReference>
<evidence type="ECO:0000256" key="4">
    <source>
        <dbReference type="ARBA" id="ARBA00022801"/>
    </source>
</evidence>
<evidence type="ECO:0000256" key="9">
    <source>
        <dbReference type="ARBA" id="ARBA00023204"/>
    </source>
</evidence>
<dbReference type="Gene3D" id="1.10.486.10">
    <property type="entry name" value="PCRA, domain 4"/>
    <property type="match status" value="1"/>
</dbReference>
<keyword evidence="5 14" id="KW-0347">Helicase</keyword>
<protein>
    <recommendedName>
        <fullName evidence="12">DNA 3'-5' helicase</fullName>
        <ecNumber evidence="12">5.6.2.4</ecNumber>
    </recommendedName>
</protein>
<keyword evidence="4 14" id="KW-0378">Hydrolase</keyword>
<feature type="region of interest" description="Disordered" evidence="15">
    <location>
        <begin position="1"/>
        <end position="20"/>
    </location>
</feature>
<evidence type="ECO:0000256" key="1">
    <source>
        <dbReference type="ARBA" id="ARBA00022722"/>
    </source>
</evidence>
<dbReference type="Pfam" id="PF00580">
    <property type="entry name" value="UvrD-helicase"/>
    <property type="match status" value="1"/>
</dbReference>
<dbReference type="GO" id="GO:0005524">
    <property type="term" value="F:ATP binding"/>
    <property type="evidence" value="ECO:0007669"/>
    <property type="project" value="UniProtKB-UniRule"/>
</dbReference>
<dbReference type="PROSITE" id="PS51198">
    <property type="entry name" value="UVRD_HELICASE_ATP_BIND"/>
    <property type="match status" value="1"/>
</dbReference>
<dbReference type="Gene3D" id="3.40.50.300">
    <property type="entry name" value="P-loop containing nucleotide triphosphate hydrolases"/>
    <property type="match status" value="4"/>
</dbReference>
<dbReference type="SUPFAM" id="SSF52980">
    <property type="entry name" value="Restriction endonuclease-like"/>
    <property type="match status" value="1"/>
</dbReference>
<evidence type="ECO:0000256" key="7">
    <source>
        <dbReference type="ARBA" id="ARBA00022840"/>
    </source>
</evidence>
<evidence type="ECO:0000256" key="14">
    <source>
        <dbReference type="PROSITE-ProRule" id="PRU00560"/>
    </source>
</evidence>